<protein>
    <submittedName>
        <fullName evidence="2">Membrane protein</fullName>
    </submittedName>
</protein>
<gene>
    <name evidence="2" type="ORF">LQ50_14380</name>
</gene>
<evidence type="ECO:0000313" key="2">
    <source>
        <dbReference type="EMBL" id="KHF39618.1"/>
    </source>
</evidence>
<feature type="compositionally biased region" description="Basic and acidic residues" evidence="1">
    <location>
        <begin position="115"/>
        <end position="132"/>
    </location>
</feature>
<dbReference type="EMBL" id="JRJU01000017">
    <property type="protein sequence ID" value="KHF39618.1"/>
    <property type="molecule type" value="Genomic_DNA"/>
</dbReference>
<dbReference type="OrthoDB" id="1739831at2"/>
<dbReference type="NCBIfam" id="TIGR03826">
    <property type="entry name" value="YvyF"/>
    <property type="match status" value="1"/>
</dbReference>
<evidence type="ECO:0000313" key="3">
    <source>
        <dbReference type="Proteomes" id="UP000030832"/>
    </source>
</evidence>
<sequence>MKDVANCPKCGQIFVKALRPICQHCYKEQEANYETVSKFMRRKQNRMASIREVHEKTDVPLEQIHQFVREGRLLVTHFPNLGYPCESCGAIIQDGRLCSSCTDNIKGGLEKLQKEKEFEQKKEEQDRNKRTENVTYHSLNDRFHKK</sequence>
<dbReference type="RefSeq" id="WP_034630187.1">
    <property type="nucleotide sequence ID" value="NZ_JRJU01000017.1"/>
</dbReference>
<feature type="region of interest" description="Disordered" evidence="1">
    <location>
        <begin position="115"/>
        <end position="146"/>
    </location>
</feature>
<dbReference type="InterPro" id="IPR022258">
    <property type="entry name" value="Flagellar_operon_YvyF"/>
</dbReference>
<accession>A0A0B0IAL5</accession>
<comment type="caution">
    <text evidence="2">The sequence shown here is derived from an EMBL/GenBank/DDBJ whole genome shotgun (WGS) entry which is preliminary data.</text>
</comment>
<dbReference type="Proteomes" id="UP000030832">
    <property type="component" value="Unassembled WGS sequence"/>
</dbReference>
<name>A0A0B0IAL5_9BACI</name>
<dbReference type="STRING" id="333138.LQ50_14380"/>
<keyword evidence="3" id="KW-1185">Reference proteome</keyword>
<organism evidence="2 3">
    <name type="scientific">Halalkalibacter okhensis</name>
    <dbReference type="NCBI Taxonomy" id="333138"/>
    <lineage>
        <taxon>Bacteria</taxon>
        <taxon>Bacillati</taxon>
        <taxon>Bacillota</taxon>
        <taxon>Bacilli</taxon>
        <taxon>Bacillales</taxon>
        <taxon>Bacillaceae</taxon>
        <taxon>Halalkalibacter</taxon>
    </lineage>
</organism>
<evidence type="ECO:0000256" key="1">
    <source>
        <dbReference type="SAM" id="MobiDB-lite"/>
    </source>
</evidence>
<dbReference type="AlphaFoldDB" id="A0A0B0IAL5"/>
<proteinExistence type="predicted"/>
<dbReference type="eggNOG" id="ENOG5032TKA">
    <property type="taxonomic scope" value="Bacteria"/>
</dbReference>
<reference evidence="2 3" key="1">
    <citation type="submission" date="2014-09" db="EMBL/GenBank/DDBJ databases">
        <title>Genome sequencing and annotation of Bacillus Okhensis strain Kh10-101T.</title>
        <authorList>
            <person name="Prakash J.S."/>
        </authorList>
    </citation>
    <scope>NUCLEOTIDE SEQUENCE [LARGE SCALE GENOMIC DNA]</scope>
    <source>
        <strain evidence="3">Kh10-101T</strain>
    </source>
</reference>